<organism evidence="1 2">
    <name type="scientific">Rubroshorea leprosula</name>
    <dbReference type="NCBI Taxonomy" id="152421"/>
    <lineage>
        <taxon>Eukaryota</taxon>
        <taxon>Viridiplantae</taxon>
        <taxon>Streptophyta</taxon>
        <taxon>Embryophyta</taxon>
        <taxon>Tracheophyta</taxon>
        <taxon>Spermatophyta</taxon>
        <taxon>Magnoliopsida</taxon>
        <taxon>eudicotyledons</taxon>
        <taxon>Gunneridae</taxon>
        <taxon>Pentapetalae</taxon>
        <taxon>rosids</taxon>
        <taxon>malvids</taxon>
        <taxon>Malvales</taxon>
        <taxon>Dipterocarpaceae</taxon>
        <taxon>Rubroshorea</taxon>
    </lineage>
</organism>
<reference evidence="1 2" key="1">
    <citation type="journal article" date="2021" name="Commun. Biol.">
        <title>The genome of Shorea leprosula (Dipterocarpaceae) highlights the ecological relevance of drought in aseasonal tropical rainforests.</title>
        <authorList>
            <person name="Ng K.K.S."/>
            <person name="Kobayashi M.J."/>
            <person name="Fawcett J.A."/>
            <person name="Hatakeyama M."/>
            <person name="Paape T."/>
            <person name="Ng C.H."/>
            <person name="Ang C.C."/>
            <person name="Tnah L.H."/>
            <person name="Lee C.T."/>
            <person name="Nishiyama T."/>
            <person name="Sese J."/>
            <person name="O'Brien M.J."/>
            <person name="Copetti D."/>
            <person name="Mohd Noor M.I."/>
            <person name="Ong R.C."/>
            <person name="Putra M."/>
            <person name="Sireger I.Z."/>
            <person name="Indrioko S."/>
            <person name="Kosugi Y."/>
            <person name="Izuno A."/>
            <person name="Isagi Y."/>
            <person name="Lee S.L."/>
            <person name="Shimizu K.K."/>
        </authorList>
    </citation>
    <scope>NUCLEOTIDE SEQUENCE [LARGE SCALE GENOMIC DNA]</scope>
    <source>
        <strain evidence="1">214</strain>
    </source>
</reference>
<accession>A0AAV5LI54</accession>
<proteinExistence type="predicted"/>
<dbReference type="Pfam" id="PF08615">
    <property type="entry name" value="RNase_H2_suC"/>
    <property type="match status" value="1"/>
</dbReference>
<dbReference type="CDD" id="cd09271">
    <property type="entry name" value="RNase_H2-C"/>
    <property type="match status" value="1"/>
</dbReference>
<sequence>MSNPEPQASFLLAYAWTEVDGLRVEQAYFRGRKLQGSTICLPHGYSGFVLGKKSLGKKRARVTSEGNPNCWETGGNLIN</sequence>
<dbReference type="InterPro" id="IPR013924">
    <property type="entry name" value="RNase_H2_suC"/>
</dbReference>
<dbReference type="Gene3D" id="2.40.128.680">
    <property type="match status" value="1"/>
</dbReference>
<dbReference type="Proteomes" id="UP001054252">
    <property type="component" value="Unassembled WGS sequence"/>
</dbReference>
<dbReference type="GO" id="GO:0032299">
    <property type="term" value="C:ribonuclease H2 complex"/>
    <property type="evidence" value="ECO:0007669"/>
    <property type="project" value="InterPro"/>
</dbReference>
<dbReference type="EMBL" id="BPVZ01000119">
    <property type="protein sequence ID" value="GKV36857.1"/>
    <property type="molecule type" value="Genomic_DNA"/>
</dbReference>
<evidence type="ECO:0000313" key="1">
    <source>
        <dbReference type="EMBL" id="GKV36857.1"/>
    </source>
</evidence>
<gene>
    <name evidence="1" type="ORF">SLEP1_g44943</name>
</gene>
<dbReference type="AlphaFoldDB" id="A0AAV5LI54"/>
<dbReference type="PANTHER" id="PTHR47204">
    <property type="entry name" value="OS02G0168900 PROTEIN"/>
    <property type="match status" value="1"/>
</dbReference>
<dbReference type="PANTHER" id="PTHR47204:SF1">
    <property type="entry name" value="RIBONUCLEASE H2 SUBUNIT C"/>
    <property type="match status" value="1"/>
</dbReference>
<protein>
    <submittedName>
        <fullName evidence="1">Uncharacterized protein</fullName>
    </submittedName>
</protein>
<name>A0AAV5LI54_9ROSI</name>
<comment type="caution">
    <text evidence="1">The sequence shown here is derived from an EMBL/GenBank/DDBJ whole genome shotgun (WGS) entry which is preliminary data.</text>
</comment>
<evidence type="ECO:0000313" key="2">
    <source>
        <dbReference type="Proteomes" id="UP001054252"/>
    </source>
</evidence>
<keyword evidence="2" id="KW-1185">Reference proteome</keyword>
<dbReference type="GO" id="GO:0006401">
    <property type="term" value="P:RNA catabolic process"/>
    <property type="evidence" value="ECO:0007669"/>
    <property type="project" value="InterPro"/>
</dbReference>